<keyword evidence="4" id="KW-1003">Cell membrane</keyword>
<dbReference type="PRINTS" id="PR00344">
    <property type="entry name" value="BCTRLSENSOR"/>
</dbReference>
<name>A0A426DGG9_9FIRM</name>
<organism evidence="17 18">
    <name type="scientific">Schaedlerella arabinosiphila</name>
    <dbReference type="NCBI Taxonomy" id="2044587"/>
    <lineage>
        <taxon>Bacteria</taxon>
        <taxon>Bacillati</taxon>
        <taxon>Bacillota</taxon>
        <taxon>Clostridia</taxon>
        <taxon>Lachnospirales</taxon>
        <taxon>Lachnospiraceae</taxon>
        <taxon>Schaedlerella</taxon>
    </lineage>
</organism>
<dbReference type="Gene3D" id="3.30.565.10">
    <property type="entry name" value="Histidine kinase-like ATPase, C-terminal domain"/>
    <property type="match status" value="1"/>
</dbReference>
<dbReference type="InterPro" id="IPR003661">
    <property type="entry name" value="HisK_dim/P_dom"/>
</dbReference>
<evidence type="ECO:0000256" key="4">
    <source>
        <dbReference type="ARBA" id="ARBA00022475"/>
    </source>
</evidence>
<evidence type="ECO:0000256" key="9">
    <source>
        <dbReference type="ARBA" id="ARBA00022777"/>
    </source>
</evidence>
<evidence type="ECO:0000256" key="8">
    <source>
        <dbReference type="ARBA" id="ARBA00022741"/>
    </source>
</evidence>
<dbReference type="SMART" id="SM00387">
    <property type="entry name" value="HATPase_c"/>
    <property type="match status" value="1"/>
</dbReference>
<evidence type="ECO:0000313" key="17">
    <source>
        <dbReference type="EMBL" id="RRK31713.1"/>
    </source>
</evidence>
<dbReference type="SUPFAM" id="SSF158472">
    <property type="entry name" value="HAMP domain-like"/>
    <property type="match status" value="1"/>
</dbReference>
<keyword evidence="6" id="KW-0808">Transferase</keyword>
<gene>
    <name evidence="17" type="ORF">EBB54_10320</name>
</gene>
<keyword evidence="13 14" id="KW-0472">Membrane</keyword>
<dbReference type="Pfam" id="PF00512">
    <property type="entry name" value="HisKA"/>
    <property type="match status" value="1"/>
</dbReference>
<evidence type="ECO:0000256" key="5">
    <source>
        <dbReference type="ARBA" id="ARBA00022553"/>
    </source>
</evidence>
<evidence type="ECO:0000256" key="14">
    <source>
        <dbReference type="SAM" id="Phobius"/>
    </source>
</evidence>
<keyword evidence="11 14" id="KW-1133">Transmembrane helix</keyword>
<keyword evidence="8" id="KW-0547">Nucleotide-binding</keyword>
<dbReference type="SUPFAM" id="SSF55874">
    <property type="entry name" value="ATPase domain of HSP90 chaperone/DNA topoisomerase II/histidine kinase"/>
    <property type="match status" value="1"/>
</dbReference>
<dbReference type="RefSeq" id="WP_125127342.1">
    <property type="nucleotide sequence ID" value="NZ_RHJS01000002.1"/>
</dbReference>
<feature type="domain" description="HAMP" evidence="16">
    <location>
        <begin position="209"/>
        <end position="261"/>
    </location>
</feature>
<keyword evidence="10" id="KW-0067">ATP-binding</keyword>
<dbReference type="Proteomes" id="UP000274920">
    <property type="component" value="Unassembled WGS sequence"/>
</dbReference>
<dbReference type="PROSITE" id="PS50109">
    <property type="entry name" value="HIS_KIN"/>
    <property type="match status" value="1"/>
</dbReference>
<evidence type="ECO:0000256" key="12">
    <source>
        <dbReference type="ARBA" id="ARBA00023012"/>
    </source>
</evidence>
<keyword evidence="5" id="KW-0597">Phosphoprotein</keyword>
<dbReference type="PROSITE" id="PS50885">
    <property type="entry name" value="HAMP"/>
    <property type="match status" value="1"/>
</dbReference>
<dbReference type="AlphaFoldDB" id="A0A426DGG9"/>
<dbReference type="PANTHER" id="PTHR45528:SF1">
    <property type="entry name" value="SENSOR HISTIDINE KINASE CPXA"/>
    <property type="match status" value="1"/>
</dbReference>
<dbReference type="InterPro" id="IPR036890">
    <property type="entry name" value="HATPase_C_sf"/>
</dbReference>
<evidence type="ECO:0000256" key="7">
    <source>
        <dbReference type="ARBA" id="ARBA00022692"/>
    </source>
</evidence>
<protein>
    <recommendedName>
        <fullName evidence="3">histidine kinase</fullName>
        <ecNumber evidence="3">2.7.13.3</ecNumber>
    </recommendedName>
</protein>
<dbReference type="InterPro" id="IPR003660">
    <property type="entry name" value="HAMP_dom"/>
</dbReference>
<dbReference type="EC" id="2.7.13.3" evidence="3"/>
<dbReference type="Gene3D" id="1.10.287.130">
    <property type="match status" value="1"/>
</dbReference>
<evidence type="ECO:0000256" key="13">
    <source>
        <dbReference type="ARBA" id="ARBA00023136"/>
    </source>
</evidence>
<evidence type="ECO:0000259" key="16">
    <source>
        <dbReference type="PROSITE" id="PS50885"/>
    </source>
</evidence>
<dbReference type="SUPFAM" id="SSF47384">
    <property type="entry name" value="Homodimeric domain of signal transducing histidine kinase"/>
    <property type="match status" value="1"/>
</dbReference>
<keyword evidence="18" id="KW-1185">Reference proteome</keyword>
<dbReference type="PANTHER" id="PTHR45528">
    <property type="entry name" value="SENSOR HISTIDINE KINASE CPXA"/>
    <property type="match status" value="1"/>
</dbReference>
<evidence type="ECO:0000313" key="18">
    <source>
        <dbReference type="Proteomes" id="UP000274920"/>
    </source>
</evidence>
<keyword evidence="9 17" id="KW-0418">Kinase</keyword>
<evidence type="ECO:0000256" key="11">
    <source>
        <dbReference type="ARBA" id="ARBA00022989"/>
    </source>
</evidence>
<evidence type="ECO:0000256" key="1">
    <source>
        <dbReference type="ARBA" id="ARBA00000085"/>
    </source>
</evidence>
<dbReference type="Pfam" id="PF00672">
    <property type="entry name" value="HAMP"/>
    <property type="match status" value="1"/>
</dbReference>
<evidence type="ECO:0000256" key="3">
    <source>
        <dbReference type="ARBA" id="ARBA00012438"/>
    </source>
</evidence>
<evidence type="ECO:0000256" key="10">
    <source>
        <dbReference type="ARBA" id="ARBA00022840"/>
    </source>
</evidence>
<keyword evidence="12" id="KW-0902">Two-component regulatory system</keyword>
<dbReference type="GO" id="GO:0005886">
    <property type="term" value="C:plasma membrane"/>
    <property type="evidence" value="ECO:0007669"/>
    <property type="project" value="UniProtKB-SubCell"/>
</dbReference>
<dbReference type="InterPro" id="IPR004358">
    <property type="entry name" value="Sig_transdc_His_kin-like_C"/>
</dbReference>
<dbReference type="CDD" id="cd00082">
    <property type="entry name" value="HisKA"/>
    <property type="match status" value="1"/>
</dbReference>
<proteinExistence type="predicted"/>
<reference evidence="17" key="1">
    <citation type="submission" date="2018-10" db="EMBL/GenBank/DDBJ databases">
        <title>Schaedlerella arabinophila gen. nov. sp. nov., isolated from the mouse intestinal tract and comparative analysis with the genome of the closely related altered Schaedler flora strain ASF502.</title>
        <authorList>
            <person name="Miyake S."/>
            <person name="Soh M."/>
            <person name="Seedorf H."/>
        </authorList>
    </citation>
    <scope>NUCLEOTIDE SEQUENCE [LARGE SCALE GENOMIC DNA]</scope>
    <source>
        <strain evidence="17">DSM 106076</strain>
    </source>
</reference>
<evidence type="ECO:0000256" key="6">
    <source>
        <dbReference type="ARBA" id="ARBA00022679"/>
    </source>
</evidence>
<comment type="catalytic activity">
    <reaction evidence="1">
        <text>ATP + protein L-histidine = ADP + protein N-phospho-L-histidine.</text>
        <dbReference type="EC" id="2.7.13.3"/>
    </reaction>
</comment>
<comment type="caution">
    <text evidence="17">The sequence shown here is derived from an EMBL/GenBank/DDBJ whole genome shotgun (WGS) entry which is preliminary data.</text>
</comment>
<dbReference type="EMBL" id="RHJS01000002">
    <property type="protein sequence ID" value="RRK31713.1"/>
    <property type="molecule type" value="Genomic_DNA"/>
</dbReference>
<dbReference type="InterPro" id="IPR003594">
    <property type="entry name" value="HATPase_dom"/>
</dbReference>
<sequence length="502" mass="57441">MTIKKKIRLSNIMMVLIPILFTSVVLIVCLNTSLGSYWHTFMDMYSDENGMQFAQSMIYNYQQELWENNWGQCPEMDGCQAEIRHSDEMTHLEHKLSGLGYRFMITKDGERIYSNLSDEDLDTARSVAGDAIDYAKMLTASRYEVSVIKSTFWHGESIFCITAVHPQETDGTMVNYLKNGILRYLAGILVLFVALTVCINGILSWWISGSILKPLGKLSLGTKEIREGNLDTPMQYEKKDEFGQVCRDFDEMRVYLQESVQQRLKDEKRRRNLITGISHDLRTPLTTIMGYLDGLLDGIADTPEKQLRYLQAIKTRTGNLVSLVDSLSEYSRLDAGFRYHMEDTDFKDYVEKYLELVRPDMENQQVQIAYSCGKGSFSVRLDREEFKRIFNNLFANTVRYRRKENSRVLISMKRKLEGNCLELVFQDDGPGVPKECLEQIFDSFYRVDDSRNSAEKGSGIGLAVVKEIILGHGGTIRAENRGGLAVIINIPVTDGEREYGKN</sequence>
<feature type="transmembrane region" description="Helical" evidence="14">
    <location>
        <begin position="12"/>
        <end position="34"/>
    </location>
</feature>
<keyword evidence="7 14" id="KW-0812">Transmembrane</keyword>
<dbReference type="GO" id="GO:0005524">
    <property type="term" value="F:ATP binding"/>
    <property type="evidence" value="ECO:0007669"/>
    <property type="project" value="UniProtKB-KW"/>
</dbReference>
<feature type="transmembrane region" description="Helical" evidence="14">
    <location>
        <begin position="181"/>
        <end position="207"/>
    </location>
</feature>
<dbReference type="CDD" id="cd06225">
    <property type="entry name" value="HAMP"/>
    <property type="match status" value="1"/>
</dbReference>
<feature type="domain" description="Histidine kinase" evidence="15">
    <location>
        <begin position="276"/>
        <end position="494"/>
    </location>
</feature>
<evidence type="ECO:0000259" key="15">
    <source>
        <dbReference type="PROSITE" id="PS50109"/>
    </source>
</evidence>
<dbReference type="Pfam" id="PF02518">
    <property type="entry name" value="HATPase_c"/>
    <property type="match status" value="1"/>
</dbReference>
<evidence type="ECO:0000256" key="2">
    <source>
        <dbReference type="ARBA" id="ARBA00004651"/>
    </source>
</evidence>
<dbReference type="SMART" id="SM00304">
    <property type="entry name" value="HAMP"/>
    <property type="match status" value="1"/>
</dbReference>
<dbReference type="InterPro" id="IPR050398">
    <property type="entry name" value="HssS/ArlS-like"/>
</dbReference>
<comment type="subcellular location">
    <subcellularLocation>
        <location evidence="2">Cell membrane</location>
        <topology evidence="2">Multi-pass membrane protein</topology>
    </subcellularLocation>
</comment>
<dbReference type="SMART" id="SM00388">
    <property type="entry name" value="HisKA"/>
    <property type="match status" value="1"/>
</dbReference>
<dbReference type="GO" id="GO:0000155">
    <property type="term" value="F:phosphorelay sensor kinase activity"/>
    <property type="evidence" value="ECO:0007669"/>
    <property type="project" value="InterPro"/>
</dbReference>
<dbReference type="Gene3D" id="6.10.340.10">
    <property type="match status" value="1"/>
</dbReference>
<dbReference type="InterPro" id="IPR005467">
    <property type="entry name" value="His_kinase_dom"/>
</dbReference>
<dbReference type="InterPro" id="IPR036097">
    <property type="entry name" value="HisK_dim/P_sf"/>
</dbReference>
<accession>A0A426DGG9</accession>